<evidence type="ECO:0000313" key="7">
    <source>
        <dbReference type="Proteomes" id="UP000596742"/>
    </source>
</evidence>
<dbReference type="Gene3D" id="2.20.100.10">
    <property type="entry name" value="Thrombospondin type-1 (TSP1) repeat"/>
    <property type="match status" value="4"/>
</dbReference>
<dbReference type="Proteomes" id="UP000596742">
    <property type="component" value="Unassembled WGS sequence"/>
</dbReference>
<dbReference type="Pfam" id="PF19030">
    <property type="entry name" value="TSP1_ADAMTS"/>
    <property type="match status" value="1"/>
</dbReference>
<dbReference type="FunFam" id="2.20.100.10:FF:000001">
    <property type="entry name" value="semaphorin-5A isoform X1"/>
    <property type="match status" value="1"/>
</dbReference>
<keyword evidence="5" id="KW-1015">Disulfide bond</keyword>
<reference evidence="6" key="1">
    <citation type="submission" date="2018-11" db="EMBL/GenBank/DDBJ databases">
        <authorList>
            <person name="Alioto T."/>
            <person name="Alioto T."/>
        </authorList>
    </citation>
    <scope>NUCLEOTIDE SEQUENCE</scope>
</reference>
<dbReference type="SMART" id="SM00209">
    <property type="entry name" value="TSP1"/>
    <property type="match status" value="4"/>
</dbReference>
<keyword evidence="2" id="KW-0964">Secreted</keyword>
<evidence type="ECO:0000256" key="5">
    <source>
        <dbReference type="ARBA" id="ARBA00023157"/>
    </source>
</evidence>
<dbReference type="InterPro" id="IPR015919">
    <property type="entry name" value="Cadherin-like_sf"/>
</dbReference>
<evidence type="ECO:0000313" key="6">
    <source>
        <dbReference type="EMBL" id="VDI64367.1"/>
    </source>
</evidence>
<name>A0A8B6GIQ2_MYTGA</name>
<comment type="caution">
    <text evidence="6">The sequence shown here is derived from an EMBL/GenBank/DDBJ whole genome shotgun (WGS) entry which is preliminary data.</text>
</comment>
<dbReference type="PANTHER" id="PTHR22906">
    <property type="entry name" value="PROPERDIN"/>
    <property type="match status" value="1"/>
</dbReference>
<evidence type="ECO:0000256" key="3">
    <source>
        <dbReference type="ARBA" id="ARBA00022729"/>
    </source>
</evidence>
<evidence type="ECO:0000256" key="1">
    <source>
        <dbReference type="ARBA" id="ARBA00004613"/>
    </source>
</evidence>
<keyword evidence="7" id="KW-1185">Reference proteome</keyword>
<organism evidence="6 7">
    <name type="scientific">Mytilus galloprovincialis</name>
    <name type="common">Mediterranean mussel</name>
    <dbReference type="NCBI Taxonomy" id="29158"/>
    <lineage>
        <taxon>Eukaryota</taxon>
        <taxon>Metazoa</taxon>
        <taxon>Spiralia</taxon>
        <taxon>Lophotrochozoa</taxon>
        <taxon>Mollusca</taxon>
        <taxon>Bivalvia</taxon>
        <taxon>Autobranchia</taxon>
        <taxon>Pteriomorphia</taxon>
        <taxon>Mytilida</taxon>
        <taxon>Mytiloidea</taxon>
        <taxon>Mytilidae</taxon>
        <taxon>Mytilinae</taxon>
        <taxon>Mytilus</taxon>
    </lineage>
</organism>
<comment type="subcellular location">
    <subcellularLocation>
        <location evidence="1">Secreted</location>
    </subcellularLocation>
</comment>
<dbReference type="SUPFAM" id="SSF82895">
    <property type="entry name" value="TSP-1 type 1 repeat"/>
    <property type="match status" value="4"/>
</dbReference>
<dbReference type="SUPFAM" id="SSF49313">
    <property type="entry name" value="Cadherin-like"/>
    <property type="match status" value="1"/>
</dbReference>
<evidence type="ECO:0000256" key="2">
    <source>
        <dbReference type="ARBA" id="ARBA00022525"/>
    </source>
</evidence>
<dbReference type="Pfam" id="PF00090">
    <property type="entry name" value="TSP_1"/>
    <property type="match status" value="3"/>
</dbReference>
<keyword evidence="3" id="KW-0732">Signal</keyword>
<evidence type="ECO:0000256" key="4">
    <source>
        <dbReference type="ARBA" id="ARBA00022737"/>
    </source>
</evidence>
<dbReference type="GO" id="GO:0016020">
    <property type="term" value="C:membrane"/>
    <property type="evidence" value="ECO:0007669"/>
    <property type="project" value="InterPro"/>
</dbReference>
<protein>
    <submittedName>
        <fullName evidence="6">Uncharacterized protein</fullName>
    </submittedName>
</protein>
<dbReference type="GO" id="GO:0005509">
    <property type="term" value="F:calcium ion binding"/>
    <property type="evidence" value="ECO:0007669"/>
    <property type="project" value="InterPro"/>
</dbReference>
<dbReference type="EMBL" id="UYJE01008499">
    <property type="protein sequence ID" value="VDI64367.1"/>
    <property type="molecule type" value="Genomic_DNA"/>
</dbReference>
<keyword evidence="4" id="KW-0677">Repeat</keyword>
<dbReference type="PANTHER" id="PTHR22906:SF43">
    <property type="entry name" value="PROPERDIN"/>
    <property type="match status" value="1"/>
</dbReference>
<dbReference type="InterPro" id="IPR000884">
    <property type="entry name" value="TSP1_rpt"/>
</dbReference>
<dbReference type="InterPro" id="IPR052065">
    <property type="entry name" value="Compl_asym_regulator"/>
</dbReference>
<proteinExistence type="predicted"/>
<accession>A0A8B6GIQ2</accession>
<dbReference type="InterPro" id="IPR036383">
    <property type="entry name" value="TSP1_rpt_sf"/>
</dbReference>
<dbReference type="PROSITE" id="PS50092">
    <property type="entry name" value="TSP1"/>
    <property type="match status" value="4"/>
</dbReference>
<gene>
    <name evidence="6" type="ORF">MGAL_10B042806</name>
</gene>
<sequence length="1702" mass="194574">MPLKVQYIVTNYQASILFILIATLALAALRSRVAVSFITTNVVPTRILQRPTFHGPNEKIWLNHANEHYSIYTDLIEPRRLMQESLTVFSTSLFPENDRIRPTLGNGHIATVVYTDTTLNGSYNGLRVFSHRARIPSTCAIEVVSTTTRITKSSYSLDIEKGYLRIKSTLPHEVGTPYHGYIVTISTQDSCYNRATGTVTISTRNEAPEFPDLPATVELSENRTGGEVYTFAINDPEGDVYTHSIFRITPSTDIFYLDDHTVMQKDGAILNTDTLASSYEIKMKANDGSNTRYGYIYVNILRQTRIPMTIYYYDQLEGNTASISCDGEKTTYYTYTDFVSPPDPYIKILDVRYTYRDCNHTDIRGVADQCENKTSCSFPVTNANVGSSCGTNGQGGLYFTYICIKDGAWTSWSDWGVCDRSCDGGIQIRTRTCTNPSPNDHSKNQICKDNREYQSQECNTNSCTYTGGTCKNDNWQPVCTSFDTNGSLEITKGTWSYGCEWSYNHANPWRNLKTTVSSYCTNYWKCEVPILESSLATCYTNTSSITEFDYTETYVCHDKGWYTCNKQLPSYKPEQYYSICGALYWGYTCHIPQWAQWSEWSSCSVTCGRGDQLRTRTCKNEVTTADGYFQTCAQENSELQSSENRDCIMDGTQPFCTYCEENTYNYQDVSTLSPVTDIIPGNALLLESDIHIITCCGLIKDWTIYPVNTGTLKFIVWRPVEWSREKWNQAGVYDYKDLRKVVGINTVKITGADLNKVFTYTPPVEERIAVVAGDRIGIFDDGGNIIGLDSCDSSFNPSTDDNIDYRINYCPDMTYKTTIEDPMDGDIVEWTGTPVSDTIYAIEFTTTTNTEPEFVMTELNVRVEDHRAIDMFVMNFYFNDSDYGDRFLDIQPEYDSDDYLYLDTQADSIHVKAMLPHTVGTHEVEHTFVVWAEDSCYNRVTGTVTITTYNVPPDFPNLPESVYIDDIQTGGLYTFEYIDYSNGGDPISCDISSTEPATSNMFYLDGETITLHNSASLNKAVSDEYLIHLSCFDGTDYGISNVTFMIRRNITEEGLPEVYYYTNTTEWLELTLSCVEENEAYETYPGYNPPTDPYIVIDSVHYMFYNHECNHSDAHGVQDKCDNRTQCAFNVTNSNIQSSCGTGDSGIAGLYTIHHCIKDGGWTTWGEWSDCDRTCSGGWRRRERNFTNPTPNYHSKREVYEDDIHYDMQRCNLHDCPYSGDTCRLFNFEPVCNSYDTKGYVTILHANYTYGCAWNYNTKDVWHDVTSIFQDYCNDHYDCVEMVSDDNIVFCSTDYAHESYHNFTDTYMCGETGWTECERTNTSMMNHRYLSYCGIVYWEYNCTIPQWAYWSEWTGCSVSCGRGQQTRQRLCDNEFDTKDGYRQRCNQPGSELHHIETRDCPLKGVHDFCPYCGVGTTYNTYSTLSSSLGSYQTETLAGNAYLLLSDIDEISCCGKISQWKIMAKNTGWIKFIVWRKTRHPGENHLYEVVGSVKEYVPGVGYRVFNQPLSSQITIIPGDFIGVYDYGNNIIGYDNCDSTYDPSTDDHIDWRKNLCPTDTYKMTTTEPVDGNLVEWNTTELTPIKDKVYAIRYVTTTNKNPTYTMPIYSVSIPDYTAIDEHVIDLYFTDNDYADFWQNAEGMFDNHEYFYYDSTKESIHVKTKLFHEVGQKFHYYKYTVWAEDSCYNKVTGNSYHNNIQLASSF</sequence>
<dbReference type="OrthoDB" id="6082899at2759"/>